<evidence type="ECO:0000313" key="2">
    <source>
        <dbReference type="EMBL" id="MFD1165207.1"/>
    </source>
</evidence>
<sequence>MDLLEPHNFFDMAGLIAGLITGLIAIAGLNIVTATYFTAKEALKGWEKERRFDIDIEGMAKSLDAIRVLEDLKIEQYDPEFVRETWDDVLSDIVSCGENNVYRSFVNLFSYSRYYQNLKYRMFDMRKQSIKVLNISNNSDLMDFYDKYITVEANIFAIHHNYHVSVINSFIDRFDYKSFSKEGYAQCLYFNALKAKEPNSSDEILYKDLYFHFFQNVGGDPIDALRQQHITFYYQKLKNK</sequence>
<gene>
    <name evidence="2" type="ORF">ACFQ2C_06265</name>
</gene>
<organism evidence="2 3">
    <name type="scientific">Sphingobacterium daejeonense</name>
    <dbReference type="NCBI Taxonomy" id="371142"/>
    <lineage>
        <taxon>Bacteria</taxon>
        <taxon>Pseudomonadati</taxon>
        <taxon>Bacteroidota</taxon>
        <taxon>Sphingobacteriia</taxon>
        <taxon>Sphingobacteriales</taxon>
        <taxon>Sphingobacteriaceae</taxon>
        <taxon>Sphingobacterium</taxon>
    </lineage>
</organism>
<name>A0ABW3RKI8_9SPHI</name>
<comment type="caution">
    <text evidence="2">The sequence shown here is derived from an EMBL/GenBank/DDBJ whole genome shotgun (WGS) entry which is preliminary data.</text>
</comment>
<feature type="transmembrane region" description="Helical" evidence="1">
    <location>
        <begin position="12"/>
        <end position="39"/>
    </location>
</feature>
<accession>A0ABW3RKI8</accession>
<keyword evidence="1" id="KW-0812">Transmembrane</keyword>
<keyword evidence="3" id="KW-1185">Reference proteome</keyword>
<protein>
    <recommendedName>
        <fullName evidence="4">Phage abortive infection protein</fullName>
    </recommendedName>
</protein>
<dbReference type="RefSeq" id="WP_380895142.1">
    <property type="nucleotide sequence ID" value="NZ_JBHTKY010000006.1"/>
</dbReference>
<keyword evidence="1" id="KW-0472">Membrane</keyword>
<dbReference type="EMBL" id="JBHTKY010000006">
    <property type="protein sequence ID" value="MFD1165207.1"/>
    <property type="molecule type" value="Genomic_DNA"/>
</dbReference>
<dbReference type="Proteomes" id="UP001597205">
    <property type="component" value="Unassembled WGS sequence"/>
</dbReference>
<evidence type="ECO:0000256" key="1">
    <source>
        <dbReference type="SAM" id="Phobius"/>
    </source>
</evidence>
<evidence type="ECO:0000313" key="3">
    <source>
        <dbReference type="Proteomes" id="UP001597205"/>
    </source>
</evidence>
<keyword evidence="1" id="KW-1133">Transmembrane helix</keyword>
<proteinExistence type="predicted"/>
<evidence type="ECO:0008006" key="4">
    <source>
        <dbReference type="Google" id="ProtNLM"/>
    </source>
</evidence>
<reference evidence="3" key="1">
    <citation type="journal article" date="2019" name="Int. J. Syst. Evol. Microbiol.">
        <title>The Global Catalogue of Microorganisms (GCM) 10K type strain sequencing project: providing services to taxonomists for standard genome sequencing and annotation.</title>
        <authorList>
            <consortium name="The Broad Institute Genomics Platform"/>
            <consortium name="The Broad Institute Genome Sequencing Center for Infectious Disease"/>
            <person name="Wu L."/>
            <person name="Ma J."/>
        </authorList>
    </citation>
    <scope>NUCLEOTIDE SEQUENCE [LARGE SCALE GENOMIC DNA]</scope>
    <source>
        <strain evidence="3">CCUG 52468</strain>
    </source>
</reference>